<evidence type="ECO:0000256" key="1">
    <source>
        <dbReference type="SAM" id="MobiDB-lite"/>
    </source>
</evidence>
<dbReference type="STRING" id="3750.A0A498JQC6"/>
<feature type="domain" description="Ternary complex factor MIP1 leucine-zipper" evidence="3">
    <location>
        <begin position="89"/>
        <end position="168"/>
    </location>
</feature>
<dbReference type="Pfam" id="PF14389">
    <property type="entry name" value="Lzipper-MIP1"/>
    <property type="match status" value="1"/>
</dbReference>
<evidence type="ECO:0000259" key="2">
    <source>
        <dbReference type="Pfam" id="PF04784"/>
    </source>
</evidence>
<feature type="region of interest" description="Disordered" evidence="1">
    <location>
        <begin position="17"/>
        <end position="92"/>
    </location>
</feature>
<proteinExistence type="predicted"/>
<comment type="caution">
    <text evidence="4">The sequence shown here is derived from an EMBL/GenBank/DDBJ whole genome shotgun (WGS) entry which is preliminary data.</text>
</comment>
<reference evidence="4 5" key="1">
    <citation type="submission" date="2018-10" db="EMBL/GenBank/DDBJ databases">
        <title>A high-quality apple genome assembly.</title>
        <authorList>
            <person name="Hu J."/>
        </authorList>
    </citation>
    <scope>NUCLEOTIDE SEQUENCE [LARGE SCALE GENOMIC DNA]</scope>
    <source>
        <strain evidence="5">cv. HFTH1</strain>
        <tissue evidence="4">Young leaf</tissue>
    </source>
</reference>
<dbReference type="PANTHER" id="PTHR23054">
    <property type="entry name" value="TERNARY COMPLEX FACTOR MIP1, LEUCINE-ZIPPER-RELATED"/>
    <property type="match status" value="1"/>
</dbReference>
<evidence type="ECO:0000313" key="5">
    <source>
        <dbReference type="Proteomes" id="UP000290289"/>
    </source>
</evidence>
<dbReference type="InterPro" id="IPR006869">
    <property type="entry name" value="DUF547"/>
</dbReference>
<dbReference type="Proteomes" id="UP000290289">
    <property type="component" value="Chromosome 6"/>
</dbReference>
<gene>
    <name evidence="4" type="ORF">DVH24_035914</name>
</gene>
<dbReference type="Pfam" id="PF04784">
    <property type="entry name" value="DUF547"/>
    <property type="match status" value="1"/>
</dbReference>
<name>A0A498JQC6_MALDO</name>
<feature type="domain" description="DUF547" evidence="2">
    <location>
        <begin position="375"/>
        <end position="526"/>
    </location>
</feature>
<keyword evidence="5" id="KW-1185">Reference proteome</keyword>
<dbReference type="AlphaFoldDB" id="A0A498JQC6"/>
<feature type="compositionally biased region" description="Polar residues" evidence="1">
    <location>
        <begin position="58"/>
        <end position="72"/>
    </location>
</feature>
<accession>A0A498JQC6</accession>
<dbReference type="InterPro" id="IPR025757">
    <property type="entry name" value="MIP1_Leuzipper"/>
</dbReference>
<dbReference type="EMBL" id="RDQH01000332">
    <property type="protein sequence ID" value="RXH97246.1"/>
    <property type="molecule type" value="Genomic_DNA"/>
</dbReference>
<evidence type="ECO:0000259" key="3">
    <source>
        <dbReference type="Pfam" id="PF14389"/>
    </source>
</evidence>
<protein>
    <recommendedName>
        <fullName evidence="6">DUF547 domain-containing protein</fullName>
    </recommendedName>
</protein>
<organism evidence="4 5">
    <name type="scientific">Malus domestica</name>
    <name type="common">Apple</name>
    <name type="synonym">Pyrus malus</name>
    <dbReference type="NCBI Taxonomy" id="3750"/>
    <lineage>
        <taxon>Eukaryota</taxon>
        <taxon>Viridiplantae</taxon>
        <taxon>Streptophyta</taxon>
        <taxon>Embryophyta</taxon>
        <taxon>Tracheophyta</taxon>
        <taxon>Spermatophyta</taxon>
        <taxon>Magnoliopsida</taxon>
        <taxon>eudicotyledons</taxon>
        <taxon>Gunneridae</taxon>
        <taxon>Pentapetalae</taxon>
        <taxon>rosids</taxon>
        <taxon>fabids</taxon>
        <taxon>Rosales</taxon>
        <taxon>Rosaceae</taxon>
        <taxon>Amygdaloideae</taxon>
        <taxon>Maleae</taxon>
        <taxon>Malus</taxon>
    </lineage>
</organism>
<sequence>MVGFMCNNIVEEQAAVGKKENGDSVVHSQHRRSKSASDRNSSVSRGRVLSSRKKGKNETQVSSPSTSASRGQSPWHDNPAYINKKSPSHHRASLEKDIEQLRLHLQQEKSMRNMLERAMGRASSTLSPGHRHFSVQTKELISEIELLEEEVANREQHVLSLYRSIFEQCISRAPSELNSVVASPAHVKNMKNGSRKHPSIITNAFCSSKKFPFRHLRALVVTENSGKRTSRTRNAPLSSGKSVIDFGKNCSNPAEVHERVPSLEKTSMLRTLKDHLHQCPSKLSEEMVRCMAVVYCWLCSASSVNTEKNRLSLLSRSSTSIIRARHGAGDAPDWSGKSMVEITWISTDKSKLPHASFAIDNYRTLVEQLERVNVTQMEMNAQIAFWINLYNALVMHAHLAYGIPHSSLKRLALFHKKNKTDDGIFGIVQAAYNIGGQVISANAIEQSIFGFQTLRVGRWLETFLSTGLRKKFGEDKQLRNSKLGLPVSEPLVCFALCTGAFSDPALKVYTAANVRNELEEAKKEFIKANVVVKKSKIILLSKVLERFAREASFGSDDLLKWVTENVDKMLHDLIQKCIDHKSSKKASQMVEWLPYNPRFRYVFSKDLSEKPWWL</sequence>
<evidence type="ECO:0008006" key="6">
    <source>
        <dbReference type="Google" id="ProtNLM"/>
    </source>
</evidence>
<dbReference type="PANTHER" id="PTHR23054:SF26">
    <property type="entry name" value="ELECTRON TRANSPORTER"/>
    <property type="match status" value="1"/>
</dbReference>
<evidence type="ECO:0000313" key="4">
    <source>
        <dbReference type="EMBL" id="RXH97246.1"/>
    </source>
</evidence>